<reference evidence="3 4" key="1">
    <citation type="submission" date="2018-12" db="EMBL/GenBank/DDBJ databases">
        <title>Persistence of Moraxella catarrhalis in Chronic Obstructive Pulmonary Disease and Regulation of the Hag/MID Adhesin.</title>
        <authorList>
            <person name="Murphy T."/>
            <person name="Zhao X."/>
            <person name="Vyas G."/>
            <person name="Aluvathingal J."/>
            <person name="Nadendla S."/>
            <person name="Tallon L."/>
            <person name="Tettelin H."/>
        </authorList>
    </citation>
    <scope>NUCLEOTIDE SEQUENCE [LARGE SCALE GENOMIC DNA]</scope>
    <source>
        <strain evidence="2 3">173P27B1</strain>
        <strain evidence="1 4">46P58B1</strain>
    </source>
</reference>
<organism evidence="1 4">
    <name type="scientific">Moraxella catarrhalis</name>
    <name type="common">Branhamella catarrhalis</name>
    <dbReference type="NCBI Taxonomy" id="480"/>
    <lineage>
        <taxon>Bacteria</taxon>
        <taxon>Pseudomonadati</taxon>
        <taxon>Pseudomonadota</taxon>
        <taxon>Gammaproteobacteria</taxon>
        <taxon>Moraxellales</taxon>
        <taxon>Moraxellaceae</taxon>
        <taxon>Moraxella</taxon>
    </lineage>
</organism>
<dbReference type="Proteomes" id="UP000268436">
    <property type="component" value="Unassembled WGS sequence"/>
</dbReference>
<dbReference type="Proteomes" id="UP000280228">
    <property type="component" value="Chromosome"/>
</dbReference>
<evidence type="ECO:0000313" key="3">
    <source>
        <dbReference type="Proteomes" id="UP000268436"/>
    </source>
</evidence>
<keyword evidence="3" id="KW-1185">Reference proteome</keyword>
<dbReference type="AlphaFoldDB" id="A0A3Q9GED3"/>
<proteinExistence type="predicted"/>
<accession>A0A3Q9GED3</accession>
<evidence type="ECO:0000313" key="1">
    <source>
        <dbReference type="EMBL" id="AZQ94078.1"/>
    </source>
</evidence>
<dbReference type="EMBL" id="CP034662">
    <property type="protein sequence ID" value="AZQ94078.1"/>
    <property type="molecule type" value="Genomic_DNA"/>
</dbReference>
<dbReference type="EMBL" id="RYER01000019">
    <property type="protein sequence ID" value="RUO15483.1"/>
    <property type="molecule type" value="Genomic_DNA"/>
</dbReference>
<gene>
    <name evidence="1" type="ORF">EJK53_1976</name>
    <name evidence="2" type="ORF">EJK54_1309</name>
</gene>
<protein>
    <submittedName>
        <fullName evidence="1">Uncharacterized protein</fullName>
    </submittedName>
</protein>
<sequence>MSIVIQPNHNQITFYQPIIKVFQTLLHKQHKPITHHAYFKNDWLL</sequence>
<evidence type="ECO:0000313" key="2">
    <source>
        <dbReference type="EMBL" id="RUO15483.1"/>
    </source>
</evidence>
<name>A0A3Q9GED3_MORCA</name>
<evidence type="ECO:0000313" key="4">
    <source>
        <dbReference type="Proteomes" id="UP000280228"/>
    </source>
</evidence>